<dbReference type="Gene3D" id="3.90.190.10">
    <property type="entry name" value="Protein tyrosine phosphatase superfamily"/>
    <property type="match status" value="1"/>
</dbReference>
<dbReference type="STRING" id="1884261.A0A5C3Q8U6"/>
<dbReference type="GO" id="GO:0005829">
    <property type="term" value="C:cytosol"/>
    <property type="evidence" value="ECO:0007669"/>
    <property type="project" value="TreeGrafter"/>
</dbReference>
<dbReference type="GO" id="GO:0043491">
    <property type="term" value="P:phosphatidylinositol 3-kinase/protein kinase B signal transduction"/>
    <property type="evidence" value="ECO:0007669"/>
    <property type="project" value="TreeGrafter"/>
</dbReference>
<dbReference type="GO" id="GO:0005886">
    <property type="term" value="C:plasma membrane"/>
    <property type="evidence" value="ECO:0007669"/>
    <property type="project" value="TreeGrafter"/>
</dbReference>
<dbReference type="PANTHER" id="PTHR12305:SF81">
    <property type="entry name" value="PHOSPHATIDYLINOSITOL 3,4,5-TRISPHOSPHATE 3-PHOSPHATASE AND DUAL-SPECIFICITY PROTEIN PHOSPHATASE PTEN"/>
    <property type="match status" value="1"/>
</dbReference>
<dbReference type="InterPro" id="IPR051281">
    <property type="entry name" value="Dual-spec_lipid-protein_phosph"/>
</dbReference>
<gene>
    <name evidence="6" type="ORF">BDV98DRAFT_205877</name>
</gene>
<dbReference type="GO" id="GO:0046856">
    <property type="term" value="P:phosphatidylinositol dephosphorylation"/>
    <property type="evidence" value="ECO:0007669"/>
    <property type="project" value="TreeGrafter"/>
</dbReference>
<protein>
    <recommendedName>
        <fullName evidence="1">phosphatidylinositol-3,4,5-trisphosphate 3-phosphatase</fullName>
        <ecNumber evidence="1">3.1.3.67</ecNumber>
    </recommendedName>
</protein>
<sequence>MTSYIREIVSGHKSRFVDPSSSTNLDLSYITDQLIIMGYPASGMEGLYRNKRSDAKKFLDERHGKNYWVFNFCPVRENGYGKEVFEGRVSRWPFPDHHAPPLAVLPLAAREISNWLRGSPDRVAVLHCKAGKGRSGTLACAYLLTHPSPTSPQLAKSHTSAAWAALQQVSDSKVPDAHDSRPKSPLARAEEDDQHHHHHPKPTTTLESILDLHTAQRMKQPKPSSSSESAAGVIANSAKGRRGVSIPSQRRWLWYWSLILGGEAPEGYGGFWDMTGLDSGVDGAPSRSLADPMSLADPSQTSARLDSTTRPTQVRITQLTMRIKKPSGLKTGLVQAANTIIEKTTS</sequence>
<feature type="domain" description="Phosphatase tensin-type" evidence="5">
    <location>
        <begin position="16"/>
        <end position="263"/>
    </location>
</feature>
<dbReference type="PROSITE" id="PS51181">
    <property type="entry name" value="PPASE_TENSIN"/>
    <property type="match status" value="1"/>
</dbReference>
<feature type="compositionally biased region" description="Basic and acidic residues" evidence="3">
    <location>
        <begin position="173"/>
        <end position="182"/>
    </location>
</feature>
<dbReference type="GO" id="GO:0005634">
    <property type="term" value="C:nucleus"/>
    <property type="evidence" value="ECO:0007669"/>
    <property type="project" value="TreeGrafter"/>
</dbReference>
<evidence type="ECO:0000256" key="1">
    <source>
        <dbReference type="ARBA" id="ARBA00013015"/>
    </source>
</evidence>
<feature type="domain" description="Tyrosine specific protein phosphatases" evidence="4">
    <location>
        <begin position="117"/>
        <end position="144"/>
    </location>
</feature>
<dbReference type="OrthoDB" id="5632at2759"/>
<proteinExistence type="predicted"/>
<dbReference type="PROSITE" id="PS50056">
    <property type="entry name" value="TYR_PHOSPHATASE_2"/>
    <property type="match status" value="1"/>
</dbReference>
<dbReference type="AlphaFoldDB" id="A0A5C3Q8U6"/>
<dbReference type="PANTHER" id="PTHR12305">
    <property type="entry name" value="PHOSPHATASE WITH HOMOLOGY TO TENSIN"/>
    <property type="match status" value="1"/>
</dbReference>
<keyword evidence="7" id="KW-1185">Reference proteome</keyword>
<feature type="region of interest" description="Disordered" evidence="3">
    <location>
        <begin position="168"/>
        <end position="242"/>
    </location>
</feature>
<dbReference type="Proteomes" id="UP000305067">
    <property type="component" value="Unassembled WGS sequence"/>
</dbReference>
<evidence type="ECO:0000256" key="3">
    <source>
        <dbReference type="SAM" id="MobiDB-lite"/>
    </source>
</evidence>
<dbReference type="EMBL" id="ML178839">
    <property type="protein sequence ID" value="TFK98504.1"/>
    <property type="molecule type" value="Genomic_DNA"/>
</dbReference>
<feature type="compositionally biased region" description="Polar residues" evidence="3">
    <location>
        <begin position="297"/>
        <end position="309"/>
    </location>
</feature>
<dbReference type="GO" id="GO:0016314">
    <property type="term" value="F:phosphatidylinositol-3,4,5-trisphosphate 3-phosphatase activity"/>
    <property type="evidence" value="ECO:0007669"/>
    <property type="project" value="UniProtKB-EC"/>
</dbReference>
<reference evidence="6 7" key="1">
    <citation type="journal article" date="2019" name="Nat. Ecol. Evol.">
        <title>Megaphylogeny resolves global patterns of mushroom evolution.</title>
        <authorList>
            <person name="Varga T."/>
            <person name="Krizsan K."/>
            <person name="Foldi C."/>
            <person name="Dima B."/>
            <person name="Sanchez-Garcia M."/>
            <person name="Sanchez-Ramirez S."/>
            <person name="Szollosi G.J."/>
            <person name="Szarkandi J.G."/>
            <person name="Papp V."/>
            <person name="Albert L."/>
            <person name="Andreopoulos W."/>
            <person name="Angelini C."/>
            <person name="Antonin V."/>
            <person name="Barry K.W."/>
            <person name="Bougher N.L."/>
            <person name="Buchanan P."/>
            <person name="Buyck B."/>
            <person name="Bense V."/>
            <person name="Catcheside P."/>
            <person name="Chovatia M."/>
            <person name="Cooper J."/>
            <person name="Damon W."/>
            <person name="Desjardin D."/>
            <person name="Finy P."/>
            <person name="Geml J."/>
            <person name="Haridas S."/>
            <person name="Hughes K."/>
            <person name="Justo A."/>
            <person name="Karasinski D."/>
            <person name="Kautmanova I."/>
            <person name="Kiss B."/>
            <person name="Kocsube S."/>
            <person name="Kotiranta H."/>
            <person name="LaButti K.M."/>
            <person name="Lechner B.E."/>
            <person name="Liimatainen K."/>
            <person name="Lipzen A."/>
            <person name="Lukacs Z."/>
            <person name="Mihaltcheva S."/>
            <person name="Morgado L.N."/>
            <person name="Niskanen T."/>
            <person name="Noordeloos M.E."/>
            <person name="Ohm R.A."/>
            <person name="Ortiz-Santana B."/>
            <person name="Ovrebo C."/>
            <person name="Racz N."/>
            <person name="Riley R."/>
            <person name="Savchenko A."/>
            <person name="Shiryaev A."/>
            <person name="Soop K."/>
            <person name="Spirin V."/>
            <person name="Szebenyi C."/>
            <person name="Tomsovsky M."/>
            <person name="Tulloss R.E."/>
            <person name="Uehling J."/>
            <person name="Grigoriev I.V."/>
            <person name="Vagvolgyi C."/>
            <person name="Papp T."/>
            <person name="Martin F.M."/>
            <person name="Miettinen O."/>
            <person name="Hibbett D.S."/>
            <person name="Nagy L.G."/>
        </authorList>
    </citation>
    <scope>NUCLEOTIDE SEQUENCE [LARGE SCALE GENOMIC DNA]</scope>
    <source>
        <strain evidence="6 7">CBS 309.79</strain>
    </source>
</reference>
<dbReference type="SUPFAM" id="SSF52799">
    <property type="entry name" value="(Phosphotyrosine protein) phosphatases II"/>
    <property type="match status" value="1"/>
</dbReference>
<dbReference type="PROSITE" id="PS00383">
    <property type="entry name" value="TYR_PHOSPHATASE_1"/>
    <property type="match status" value="1"/>
</dbReference>
<name>A0A5C3Q8U6_9AGAR</name>
<feature type="region of interest" description="Disordered" evidence="3">
    <location>
        <begin position="283"/>
        <end position="309"/>
    </location>
</feature>
<dbReference type="InterPro" id="IPR016130">
    <property type="entry name" value="Tyr_Pase_AS"/>
</dbReference>
<dbReference type="GO" id="GO:0051896">
    <property type="term" value="P:regulation of phosphatidylinositol 3-kinase/protein kinase B signal transduction"/>
    <property type="evidence" value="ECO:0007669"/>
    <property type="project" value="TreeGrafter"/>
</dbReference>
<evidence type="ECO:0000313" key="7">
    <source>
        <dbReference type="Proteomes" id="UP000305067"/>
    </source>
</evidence>
<dbReference type="GO" id="GO:0004725">
    <property type="term" value="F:protein tyrosine phosphatase activity"/>
    <property type="evidence" value="ECO:0007669"/>
    <property type="project" value="TreeGrafter"/>
</dbReference>
<dbReference type="InterPro" id="IPR000387">
    <property type="entry name" value="Tyr_Pase_dom"/>
</dbReference>
<organism evidence="6 7">
    <name type="scientific">Pterulicium gracile</name>
    <dbReference type="NCBI Taxonomy" id="1884261"/>
    <lineage>
        <taxon>Eukaryota</taxon>
        <taxon>Fungi</taxon>
        <taxon>Dikarya</taxon>
        <taxon>Basidiomycota</taxon>
        <taxon>Agaricomycotina</taxon>
        <taxon>Agaricomycetes</taxon>
        <taxon>Agaricomycetidae</taxon>
        <taxon>Agaricales</taxon>
        <taxon>Pleurotineae</taxon>
        <taxon>Pterulaceae</taxon>
        <taxon>Pterulicium</taxon>
    </lineage>
</organism>
<dbReference type="InterPro" id="IPR057023">
    <property type="entry name" value="PTP-SAK"/>
</dbReference>
<evidence type="ECO:0000259" key="4">
    <source>
        <dbReference type="PROSITE" id="PS50056"/>
    </source>
</evidence>
<keyword evidence="2" id="KW-0378">Hydrolase</keyword>
<dbReference type="GO" id="GO:0048870">
    <property type="term" value="P:cell motility"/>
    <property type="evidence" value="ECO:0007669"/>
    <property type="project" value="TreeGrafter"/>
</dbReference>
<evidence type="ECO:0000313" key="6">
    <source>
        <dbReference type="EMBL" id="TFK98504.1"/>
    </source>
</evidence>
<evidence type="ECO:0000259" key="5">
    <source>
        <dbReference type="PROSITE" id="PS51181"/>
    </source>
</evidence>
<dbReference type="Pfam" id="PF22784">
    <property type="entry name" value="PTP-SAK"/>
    <property type="match status" value="1"/>
</dbReference>
<accession>A0A5C3Q8U6</accession>
<dbReference type="InterPro" id="IPR029021">
    <property type="entry name" value="Prot-tyrosine_phosphatase-like"/>
</dbReference>
<dbReference type="InterPro" id="IPR029023">
    <property type="entry name" value="Tensin_phosphatase"/>
</dbReference>
<dbReference type="GO" id="GO:0042995">
    <property type="term" value="C:cell projection"/>
    <property type="evidence" value="ECO:0007669"/>
    <property type="project" value="TreeGrafter"/>
</dbReference>
<evidence type="ECO:0000256" key="2">
    <source>
        <dbReference type="ARBA" id="ARBA00022801"/>
    </source>
</evidence>
<dbReference type="EC" id="3.1.3.67" evidence="1"/>